<accession>A0A097SR40</accession>
<sequence>MWWPGHRFGRSGGVPVLDLFARDDESYRTCAECGRDCESEPFSTTVGIRISFVCPAHGVYAVIDPFAHLRERDC</sequence>
<reference evidence="1" key="1">
    <citation type="submission" date="2014-03" db="EMBL/GenBank/DDBJ databases">
        <authorList>
            <person name="Zhang G."/>
            <person name="Zhu L."/>
            <person name="Fang P."/>
        </authorList>
    </citation>
    <scope>NUCLEOTIDE SEQUENCE</scope>
    <source>
        <strain evidence="1">NS1</strain>
        <plasmid evidence="1">pNSL1</plasmid>
    </source>
</reference>
<protein>
    <submittedName>
        <fullName evidence="1">Uncharacterized protein</fullName>
    </submittedName>
</protein>
<dbReference type="AlphaFoldDB" id="A0A097SR40"/>
<proteinExistence type="predicted"/>
<evidence type="ECO:0000313" key="1">
    <source>
        <dbReference type="EMBL" id="AIU93970.1"/>
    </source>
</evidence>
<geneLocation type="plasmid" evidence="1">
    <name>pNSL1</name>
</geneLocation>
<keyword evidence="1" id="KW-0614">Plasmid</keyword>
<organism evidence="1">
    <name type="scientific">Rhodococcus sp. NS1</name>
    <dbReference type="NCBI Taxonomy" id="402236"/>
    <lineage>
        <taxon>Bacteria</taxon>
        <taxon>Bacillati</taxon>
        <taxon>Actinomycetota</taxon>
        <taxon>Actinomycetes</taxon>
        <taxon>Mycobacteriales</taxon>
        <taxon>Nocardiaceae</taxon>
        <taxon>Rhodococcus</taxon>
    </lineage>
</organism>
<dbReference type="EMBL" id="KJ605395">
    <property type="protein sequence ID" value="AIU93970.1"/>
    <property type="molecule type" value="Genomic_DNA"/>
</dbReference>
<name>A0A097SR40_9NOCA</name>
<gene>
    <name evidence="1" type="ORF">LRS1606.536</name>
</gene>